<feature type="transmembrane region" description="Helical" evidence="3">
    <location>
        <begin position="20"/>
        <end position="41"/>
    </location>
</feature>
<feature type="transmembrane region" description="Helical" evidence="3">
    <location>
        <begin position="202"/>
        <end position="223"/>
    </location>
</feature>
<protein>
    <recommendedName>
        <fullName evidence="4">K+ potassium transporter integral membrane domain-containing protein</fullName>
    </recommendedName>
</protein>
<keyword evidence="3" id="KW-0812">Transmembrane</keyword>
<feature type="transmembrane region" description="Helical" evidence="3">
    <location>
        <begin position="53"/>
        <end position="75"/>
    </location>
</feature>
<reference evidence="5 6" key="1">
    <citation type="submission" date="2019-07" db="EMBL/GenBank/DDBJ databases">
        <title>Whole genome shotgun sequence of Microvirga aerophila NBRC 106136.</title>
        <authorList>
            <person name="Hosoyama A."/>
            <person name="Uohara A."/>
            <person name="Ohji S."/>
            <person name="Ichikawa N."/>
        </authorList>
    </citation>
    <scope>NUCLEOTIDE SEQUENCE [LARGE SCALE GENOMIC DNA]</scope>
    <source>
        <strain evidence="5 6">NBRC 106136</strain>
    </source>
</reference>
<feature type="domain" description="K+ potassium transporter integral membrane" evidence="4">
    <location>
        <begin position="2"/>
        <end position="270"/>
    </location>
</feature>
<dbReference type="Proteomes" id="UP000321085">
    <property type="component" value="Unassembled WGS sequence"/>
</dbReference>
<proteinExistence type="inferred from homology"/>
<organism evidence="5 6">
    <name type="scientific">Microvirga aerophila</name>
    <dbReference type="NCBI Taxonomy" id="670291"/>
    <lineage>
        <taxon>Bacteria</taxon>
        <taxon>Pseudomonadati</taxon>
        <taxon>Pseudomonadota</taxon>
        <taxon>Alphaproteobacteria</taxon>
        <taxon>Hyphomicrobiales</taxon>
        <taxon>Methylobacteriaceae</taxon>
        <taxon>Microvirga</taxon>
    </lineage>
</organism>
<dbReference type="GO" id="GO:0015079">
    <property type="term" value="F:potassium ion transmembrane transporter activity"/>
    <property type="evidence" value="ECO:0007669"/>
    <property type="project" value="InterPro"/>
</dbReference>
<gene>
    <name evidence="5" type="ORF">MAE02_56100</name>
</gene>
<evidence type="ECO:0000256" key="3">
    <source>
        <dbReference type="SAM" id="Phobius"/>
    </source>
</evidence>
<name>A0A512C126_9HYPH</name>
<accession>A0A512C126</accession>
<evidence type="ECO:0000256" key="2">
    <source>
        <dbReference type="ARBA" id="ARBA00022519"/>
    </source>
</evidence>
<evidence type="ECO:0000313" key="5">
    <source>
        <dbReference type="EMBL" id="GEO17914.1"/>
    </source>
</evidence>
<feature type="transmembrane region" description="Helical" evidence="3">
    <location>
        <begin position="95"/>
        <end position="124"/>
    </location>
</feature>
<evidence type="ECO:0000259" key="4">
    <source>
        <dbReference type="Pfam" id="PF02705"/>
    </source>
</evidence>
<keyword evidence="2" id="KW-0997">Cell inner membrane</keyword>
<sequence length="342" mass="37573">MLAAVSPTYAISYILNTDLSTTLAALAAVFLAVTGGEALYADMGHFGRAPIQSAWFLIVMPGLMLNYFGQGALLLTDPGAAENPFYHLAPDWAHYPMVALATMATVIASQVVITGSFSLTQQAIQLGLLPRLRVVHTSSQERGQIYVPFVNWALAALTLGAVIGFGTASRLAGAYGLAVAIDMVITTVLATYVALHWGHKPVLVYLLNGSLLLVDLVFLAANTTKLFEGGWFPLLIALVGAFMMLTWRRGQQLVQKARTHLRMAPKEFLEQLEANPRSAFRASQWLCRPPRAASQEPCCTTSSTTGCCTKRYSWCPWWFWMCRRWRTRTVYIWCLSALVSSA</sequence>
<keyword evidence="2" id="KW-1003">Cell membrane</keyword>
<keyword evidence="6" id="KW-1185">Reference proteome</keyword>
<feature type="transmembrane region" description="Helical" evidence="3">
    <location>
        <begin position="145"/>
        <end position="166"/>
    </location>
</feature>
<feature type="transmembrane region" description="Helical" evidence="3">
    <location>
        <begin position="172"/>
        <end position="195"/>
    </location>
</feature>
<dbReference type="InterPro" id="IPR053951">
    <property type="entry name" value="K_trans_N"/>
</dbReference>
<keyword evidence="3" id="KW-1133">Transmembrane helix</keyword>
<evidence type="ECO:0000256" key="1">
    <source>
        <dbReference type="ARBA" id="ARBA00007019"/>
    </source>
</evidence>
<dbReference type="AlphaFoldDB" id="A0A512C126"/>
<dbReference type="EMBL" id="BJYU01000135">
    <property type="protein sequence ID" value="GEO17914.1"/>
    <property type="molecule type" value="Genomic_DNA"/>
</dbReference>
<dbReference type="InterPro" id="IPR003855">
    <property type="entry name" value="K+_transporter"/>
</dbReference>
<dbReference type="GO" id="GO:0016020">
    <property type="term" value="C:membrane"/>
    <property type="evidence" value="ECO:0007669"/>
    <property type="project" value="InterPro"/>
</dbReference>
<evidence type="ECO:0000313" key="6">
    <source>
        <dbReference type="Proteomes" id="UP000321085"/>
    </source>
</evidence>
<dbReference type="Pfam" id="PF02705">
    <property type="entry name" value="K_trans"/>
    <property type="match status" value="1"/>
</dbReference>
<feature type="transmembrane region" description="Helical" evidence="3">
    <location>
        <begin position="229"/>
        <end position="247"/>
    </location>
</feature>
<comment type="similarity">
    <text evidence="1">Belongs to the HAK/KUP transporter (TC 2.A.72) family.</text>
</comment>
<dbReference type="PANTHER" id="PTHR30540">
    <property type="entry name" value="OSMOTIC STRESS POTASSIUM TRANSPORTER"/>
    <property type="match status" value="1"/>
</dbReference>
<comment type="caution">
    <text evidence="5">The sequence shown here is derived from an EMBL/GenBank/DDBJ whole genome shotgun (WGS) entry which is preliminary data.</text>
</comment>
<dbReference type="PANTHER" id="PTHR30540:SF79">
    <property type="entry name" value="LOW AFFINITY POTASSIUM TRANSPORT SYSTEM PROTEIN KUP"/>
    <property type="match status" value="1"/>
</dbReference>
<keyword evidence="3" id="KW-0472">Membrane</keyword>